<sequence length="110" mass="12926">MNATSERVLKALSRLEAAPAKPANDPVRRRGIELVQVLVRYFHIERDELRFRDWFSIVTEQDRRTINVGRAKPVRYLGPNGERWAGCGKTPRWVREVEEEGGDREDYRIF</sequence>
<feature type="domain" description="DNA-binding protein H-NS-like C-terminal" evidence="1">
    <location>
        <begin position="80"/>
        <end position="109"/>
    </location>
</feature>
<dbReference type="Pfam" id="PF00816">
    <property type="entry name" value="Histone_HNS"/>
    <property type="match status" value="1"/>
</dbReference>
<dbReference type="InterPro" id="IPR037150">
    <property type="entry name" value="H-NS_C_dom_sf"/>
</dbReference>
<organism evidence="2 3">
    <name type="scientific">Sutterella massiliensis</name>
    <dbReference type="NCBI Taxonomy" id="1816689"/>
    <lineage>
        <taxon>Bacteria</taxon>
        <taxon>Pseudomonadati</taxon>
        <taxon>Pseudomonadota</taxon>
        <taxon>Betaproteobacteria</taxon>
        <taxon>Burkholderiales</taxon>
        <taxon>Sutterellaceae</taxon>
        <taxon>Sutterella</taxon>
    </lineage>
</organism>
<accession>A0ABS2DQN2</accession>
<evidence type="ECO:0000313" key="2">
    <source>
        <dbReference type="EMBL" id="MBM6703573.1"/>
    </source>
</evidence>
<dbReference type="EMBL" id="JACJJC010000004">
    <property type="protein sequence ID" value="MBM6703573.1"/>
    <property type="molecule type" value="Genomic_DNA"/>
</dbReference>
<name>A0ABS2DQN2_9BURK</name>
<dbReference type="InterPro" id="IPR027444">
    <property type="entry name" value="H-NS_C_dom"/>
</dbReference>
<dbReference type="RefSeq" id="WP_205102049.1">
    <property type="nucleotide sequence ID" value="NZ_JACJJC010000004.1"/>
</dbReference>
<proteinExistence type="predicted"/>
<protein>
    <submittedName>
        <fullName evidence="2">H-NS histone family protein</fullName>
    </submittedName>
</protein>
<reference evidence="2 3" key="1">
    <citation type="journal article" date="2021" name="Sci. Rep.">
        <title>The distribution of antibiotic resistance genes in chicken gut microbiota commensals.</title>
        <authorList>
            <person name="Juricova H."/>
            <person name="Matiasovicova J."/>
            <person name="Kubasova T."/>
            <person name="Cejkova D."/>
            <person name="Rychlik I."/>
        </authorList>
    </citation>
    <scope>NUCLEOTIDE SEQUENCE [LARGE SCALE GENOMIC DNA]</scope>
    <source>
        <strain evidence="2 3">An829</strain>
    </source>
</reference>
<dbReference type="Proteomes" id="UP000715095">
    <property type="component" value="Unassembled WGS sequence"/>
</dbReference>
<keyword evidence="3" id="KW-1185">Reference proteome</keyword>
<evidence type="ECO:0000313" key="3">
    <source>
        <dbReference type="Proteomes" id="UP000715095"/>
    </source>
</evidence>
<evidence type="ECO:0000259" key="1">
    <source>
        <dbReference type="Pfam" id="PF00816"/>
    </source>
</evidence>
<gene>
    <name evidence="2" type="ORF">H6A60_03605</name>
</gene>
<comment type="caution">
    <text evidence="2">The sequence shown here is derived from an EMBL/GenBank/DDBJ whole genome shotgun (WGS) entry which is preliminary data.</text>
</comment>
<dbReference type="SUPFAM" id="SSF81273">
    <property type="entry name" value="H-NS histone-like proteins"/>
    <property type="match status" value="1"/>
</dbReference>
<dbReference type="Gene3D" id="4.10.430.10">
    <property type="entry name" value="Histone-like protein H-NS, C-terminal domain"/>
    <property type="match status" value="1"/>
</dbReference>